<dbReference type="AlphaFoldDB" id="A0AAV4CNA9"/>
<evidence type="ECO:0000313" key="3">
    <source>
        <dbReference type="Proteomes" id="UP000735302"/>
    </source>
</evidence>
<dbReference type="SUPFAM" id="SSF51556">
    <property type="entry name" value="Metallo-dependent hydrolases"/>
    <property type="match status" value="1"/>
</dbReference>
<gene>
    <name evidence="2" type="ORF">PoB_005951900</name>
</gene>
<comment type="similarity">
    <text evidence="1">Belongs to the metallo-dependent hydrolases superfamily. TatD-type hydrolase family.</text>
</comment>
<dbReference type="Pfam" id="PF01026">
    <property type="entry name" value="TatD_DNase"/>
    <property type="match status" value="1"/>
</dbReference>
<organism evidence="2 3">
    <name type="scientific">Plakobranchus ocellatus</name>
    <dbReference type="NCBI Taxonomy" id="259542"/>
    <lineage>
        <taxon>Eukaryota</taxon>
        <taxon>Metazoa</taxon>
        <taxon>Spiralia</taxon>
        <taxon>Lophotrochozoa</taxon>
        <taxon>Mollusca</taxon>
        <taxon>Gastropoda</taxon>
        <taxon>Heterobranchia</taxon>
        <taxon>Euthyneura</taxon>
        <taxon>Panpulmonata</taxon>
        <taxon>Sacoglossa</taxon>
        <taxon>Placobranchoidea</taxon>
        <taxon>Plakobranchidae</taxon>
        <taxon>Plakobranchus</taxon>
    </lineage>
</organism>
<dbReference type="InterPro" id="IPR032466">
    <property type="entry name" value="Metal_Hydrolase"/>
</dbReference>
<keyword evidence="3" id="KW-1185">Reference proteome</keyword>
<dbReference type="Gene3D" id="3.20.20.140">
    <property type="entry name" value="Metal-dependent hydrolases"/>
    <property type="match status" value="1"/>
</dbReference>
<dbReference type="GO" id="GO:0016788">
    <property type="term" value="F:hydrolase activity, acting on ester bonds"/>
    <property type="evidence" value="ECO:0007669"/>
    <property type="project" value="InterPro"/>
</dbReference>
<evidence type="ECO:0000256" key="1">
    <source>
        <dbReference type="ARBA" id="ARBA00009275"/>
    </source>
</evidence>
<accession>A0AAV4CNA9</accession>
<reference evidence="2 3" key="1">
    <citation type="journal article" date="2021" name="Elife">
        <title>Chloroplast acquisition without the gene transfer in kleptoplastic sea slugs, Plakobranchus ocellatus.</title>
        <authorList>
            <person name="Maeda T."/>
            <person name="Takahashi S."/>
            <person name="Yoshida T."/>
            <person name="Shimamura S."/>
            <person name="Takaki Y."/>
            <person name="Nagai Y."/>
            <person name="Toyoda A."/>
            <person name="Suzuki Y."/>
            <person name="Arimoto A."/>
            <person name="Ishii H."/>
            <person name="Satoh N."/>
            <person name="Nishiyama T."/>
            <person name="Hasebe M."/>
            <person name="Maruyama T."/>
            <person name="Minagawa J."/>
            <person name="Obokata J."/>
            <person name="Shigenobu S."/>
        </authorList>
    </citation>
    <scope>NUCLEOTIDE SEQUENCE [LARGE SCALE GENOMIC DNA]</scope>
</reference>
<protein>
    <submittedName>
        <fullName evidence="2">D-aminoacyl-tRNA deacylase</fullName>
    </submittedName>
</protein>
<name>A0AAV4CNA9_9GAST</name>
<proteinExistence type="inferred from homology"/>
<dbReference type="Proteomes" id="UP000735302">
    <property type="component" value="Unassembled WGS sequence"/>
</dbReference>
<evidence type="ECO:0000313" key="2">
    <source>
        <dbReference type="EMBL" id="GFO33014.1"/>
    </source>
</evidence>
<dbReference type="InterPro" id="IPR001130">
    <property type="entry name" value="TatD-like"/>
</dbReference>
<sequence length="151" mass="17009">MSFSGLVDSFNEHQKQGLQAVPANRLLLETDLTPNAYTKGRFNTPRRIGEVATLVSQVRQEPLSQVLETANVNFRGQGHAGRDCDVTSGTTRLGRREASVLIQLPKVAVYISKLARLLYHLRRQRSCYKRFGSIINNRTNFIVHNINLTSD</sequence>
<comment type="caution">
    <text evidence="2">The sequence shown here is derived from an EMBL/GenBank/DDBJ whole genome shotgun (WGS) entry which is preliminary data.</text>
</comment>
<dbReference type="EMBL" id="BLXT01006724">
    <property type="protein sequence ID" value="GFO33014.1"/>
    <property type="molecule type" value="Genomic_DNA"/>
</dbReference>